<name>V6Q3T0_9ENTE</name>
<dbReference type="STRING" id="1408226.T233_01758"/>
<sequence>MQCDQRIMNRMRRAEGQMRGIQKMMLEEKECYDIMIQLSAVRSGIDNIMGIMAAENIKDCYENPVEDEQAQAERLAQAVQMIQKL</sequence>
<dbReference type="PANTHER" id="PTHR33677:SF5">
    <property type="entry name" value="TRANSCRIPTIONAL REPRESSOR FRMR"/>
    <property type="match status" value="1"/>
</dbReference>
<dbReference type="InterPro" id="IPR003735">
    <property type="entry name" value="Metal_Tscrpt_repr"/>
</dbReference>
<protein>
    <recommendedName>
        <fullName evidence="3">Metal-sensitive transcriptional regulator</fullName>
    </recommendedName>
</protein>
<keyword evidence="2" id="KW-1185">Reference proteome</keyword>
<gene>
    <name evidence="1" type="ORF">T233_01758</name>
</gene>
<dbReference type="GO" id="GO:0003677">
    <property type="term" value="F:DNA binding"/>
    <property type="evidence" value="ECO:0007669"/>
    <property type="project" value="InterPro"/>
</dbReference>
<organism evidence="1 2">
    <name type="scientific">Vagococcus lutrae LBD1</name>
    <dbReference type="NCBI Taxonomy" id="1408226"/>
    <lineage>
        <taxon>Bacteria</taxon>
        <taxon>Bacillati</taxon>
        <taxon>Bacillota</taxon>
        <taxon>Bacilli</taxon>
        <taxon>Lactobacillales</taxon>
        <taxon>Enterococcaceae</taxon>
        <taxon>Vagococcus</taxon>
    </lineage>
</organism>
<dbReference type="InterPro" id="IPR038390">
    <property type="entry name" value="Metal_Tscrpt_repr_sf"/>
</dbReference>
<dbReference type="Gene3D" id="1.20.58.1000">
    <property type="entry name" value="Metal-sensitive repressor, helix protomer"/>
    <property type="match status" value="1"/>
</dbReference>
<evidence type="ECO:0000313" key="2">
    <source>
        <dbReference type="Proteomes" id="UP000018126"/>
    </source>
</evidence>
<proteinExistence type="predicted"/>
<dbReference type="PANTHER" id="PTHR33677">
    <property type="entry name" value="TRANSCRIPTIONAL REPRESSOR FRMR-RELATED"/>
    <property type="match status" value="1"/>
</dbReference>
<dbReference type="GO" id="GO:0045892">
    <property type="term" value="P:negative regulation of DNA-templated transcription"/>
    <property type="evidence" value="ECO:0007669"/>
    <property type="project" value="UniProtKB-ARBA"/>
</dbReference>
<dbReference type="eggNOG" id="COG1937">
    <property type="taxonomic scope" value="Bacteria"/>
</dbReference>
<comment type="caution">
    <text evidence="1">The sequence shown here is derived from an EMBL/GenBank/DDBJ whole genome shotgun (WGS) entry which is preliminary data.</text>
</comment>
<accession>V6Q3T0</accession>
<dbReference type="EMBL" id="AYSH01000020">
    <property type="protein sequence ID" value="EST89310.1"/>
    <property type="molecule type" value="Genomic_DNA"/>
</dbReference>
<evidence type="ECO:0008006" key="3">
    <source>
        <dbReference type="Google" id="ProtNLM"/>
    </source>
</evidence>
<dbReference type="GO" id="GO:0046872">
    <property type="term" value="F:metal ion binding"/>
    <property type="evidence" value="ECO:0007669"/>
    <property type="project" value="InterPro"/>
</dbReference>
<dbReference type="AlphaFoldDB" id="V6Q3T0"/>
<evidence type="ECO:0000313" key="1">
    <source>
        <dbReference type="EMBL" id="EST89310.1"/>
    </source>
</evidence>
<dbReference type="Pfam" id="PF02583">
    <property type="entry name" value="Trns_repr_metal"/>
    <property type="match status" value="1"/>
</dbReference>
<dbReference type="RefSeq" id="WP_023607062.1">
    <property type="nucleotide sequence ID" value="NZ_AYSH01000020.1"/>
</dbReference>
<dbReference type="Proteomes" id="UP000018126">
    <property type="component" value="Unassembled WGS sequence"/>
</dbReference>
<reference evidence="1 2" key="1">
    <citation type="journal article" date="2013" name="Genome Announc.">
        <title>High-Quality Draft Genome Sequence of Vagococcus lutrae Strain LBD1, Isolated from the Largemouth Bass Micropterus salmoides.</title>
        <authorList>
            <person name="Lebreton F."/>
            <person name="Valentino M.D."/>
            <person name="Duncan L.B."/>
            <person name="Zeng Q."/>
            <person name="Manson McGuire A."/>
            <person name="Earl A.M."/>
            <person name="Gilmore M.S."/>
        </authorList>
    </citation>
    <scope>NUCLEOTIDE SEQUENCE [LARGE SCALE GENOMIC DNA]</scope>
    <source>
        <strain evidence="1 2">LBD1</strain>
    </source>
</reference>